<evidence type="ECO:0000256" key="2">
    <source>
        <dbReference type="ARBA" id="ARBA00022979"/>
    </source>
</evidence>
<dbReference type="GO" id="GO:0007274">
    <property type="term" value="P:neuromuscular synaptic transmission"/>
    <property type="evidence" value="ECO:0007669"/>
    <property type="project" value="TreeGrafter"/>
</dbReference>
<dbReference type="Gene3D" id="3.30.559.10">
    <property type="entry name" value="Chloramphenicol acetyltransferase-like domain"/>
    <property type="match status" value="1"/>
</dbReference>
<dbReference type="PANTHER" id="PTHR22589">
    <property type="entry name" value="CARNITINE O-ACYLTRANSFERASE"/>
    <property type="match status" value="1"/>
</dbReference>
<gene>
    <name evidence="6" type="ORF">ANCCEY_10232</name>
</gene>
<reference evidence="6 7" key="1">
    <citation type="submission" date="2013-05" db="EMBL/GenBank/DDBJ databases">
        <title>Draft genome of the parasitic nematode Anyclostoma ceylanicum.</title>
        <authorList>
            <person name="Mitreva M."/>
        </authorList>
    </citation>
    <scope>NUCLEOTIDE SEQUENCE [LARGE SCALE GENOMIC DNA]</scope>
</reference>
<dbReference type="GO" id="GO:0004102">
    <property type="term" value="F:choline O-acetyltransferase activity"/>
    <property type="evidence" value="ECO:0007669"/>
    <property type="project" value="UniProtKB-EC"/>
</dbReference>
<evidence type="ECO:0000259" key="5">
    <source>
        <dbReference type="Pfam" id="PF00755"/>
    </source>
</evidence>
<evidence type="ECO:0000256" key="3">
    <source>
        <dbReference type="ARBA" id="ARBA00039091"/>
    </source>
</evidence>
<dbReference type="EMBL" id="KE125172">
    <property type="protein sequence ID" value="EPB70679.1"/>
    <property type="molecule type" value="Genomic_DNA"/>
</dbReference>
<dbReference type="GO" id="GO:0008292">
    <property type="term" value="P:acetylcholine biosynthetic process"/>
    <property type="evidence" value="ECO:0007669"/>
    <property type="project" value="TreeGrafter"/>
</dbReference>
<dbReference type="AlphaFoldDB" id="A0A0D6LFD6"/>
<dbReference type="InterPro" id="IPR039551">
    <property type="entry name" value="Cho/carn_acyl_trans"/>
</dbReference>
<sequence length="150" mass="16897">MSFWRHPTAVSGLAWGAILKSYTAGIGACVLLTKELDLGVLIFNDFGRDFIKENKFSPDGFVQLALQLAHFKLQTLSNAFRLHGYLVSTYESASLRRYRSGRVDNIRANTKEALEWVKAMTRDSARETKLTLLRKAAEKQAKVTQEVCVI</sequence>
<dbReference type="EC" id="2.3.1.6" evidence="3"/>
<feature type="domain" description="Choline/carnitine acyltransferase" evidence="5">
    <location>
        <begin position="32"/>
        <end position="146"/>
    </location>
</feature>
<dbReference type="GO" id="GO:0005737">
    <property type="term" value="C:cytoplasm"/>
    <property type="evidence" value="ECO:0007669"/>
    <property type="project" value="TreeGrafter"/>
</dbReference>
<evidence type="ECO:0000313" key="7">
    <source>
        <dbReference type="Proteomes" id="UP000054495"/>
    </source>
</evidence>
<keyword evidence="7" id="KW-1185">Reference proteome</keyword>
<accession>A0A0D6LFD6</accession>
<dbReference type="InterPro" id="IPR000542">
    <property type="entry name" value="Carn_acyl_trans"/>
</dbReference>
<dbReference type="Pfam" id="PF00755">
    <property type="entry name" value="Carn_acyltransf"/>
    <property type="match status" value="1"/>
</dbReference>
<evidence type="ECO:0000256" key="1">
    <source>
        <dbReference type="ARBA" id="ARBA00005232"/>
    </source>
</evidence>
<proteinExistence type="inferred from homology"/>
<dbReference type="GO" id="GO:0045202">
    <property type="term" value="C:synapse"/>
    <property type="evidence" value="ECO:0007669"/>
    <property type="project" value="GOC"/>
</dbReference>
<dbReference type="SUPFAM" id="SSF52777">
    <property type="entry name" value="CoA-dependent acyltransferases"/>
    <property type="match status" value="1"/>
</dbReference>
<evidence type="ECO:0000313" key="6">
    <source>
        <dbReference type="EMBL" id="EPB70679.1"/>
    </source>
</evidence>
<dbReference type="InterPro" id="IPR023213">
    <property type="entry name" value="CAT-like_dom_sf"/>
</dbReference>
<keyword evidence="2" id="KW-0530">Neurotransmitter biosynthesis</keyword>
<dbReference type="Proteomes" id="UP000054495">
    <property type="component" value="Unassembled WGS sequence"/>
</dbReference>
<dbReference type="PANTHER" id="PTHR22589:SF14">
    <property type="entry name" value="CHOLINE O-ACETYLTRANSFERASE"/>
    <property type="match status" value="1"/>
</dbReference>
<name>A0A0D6LFD6_9BILA</name>
<protein>
    <recommendedName>
        <fullName evidence="4">Choline O-acetyltransferase</fullName>
        <ecNumber evidence="3">2.3.1.6</ecNumber>
    </recommendedName>
</protein>
<comment type="similarity">
    <text evidence="1">Belongs to the carnitine/choline acetyltransferase family.</text>
</comment>
<organism evidence="6 7">
    <name type="scientific">Ancylostoma ceylanicum</name>
    <dbReference type="NCBI Taxonomy" id="53326"/>
    <lineage>
        <taxon>Eukaryota</taxon>
        <taxon>Metazoa</taxon>
        <taxon>Ecdysozoa</taxon>
        <taxon>Nematoda</taxon>
        <taxon>Chromadorea</taxon>
        <taxon>Rhabditida</taxon>
        <taxon>Rhabditina</taxon>
        <taxon>Rhabditomorpha</taxon>
        <taxon>Strongyloidea</taxon>
        <taxon>Ancylostomatidae</taxon>
        <taxon>Ancylostomatinae</taxon>
        <taxon>Ancylostoma</taxon>
    </lineage>
</organism>
<dbReference type="GO" id="GO:0043005">
    <property type="term" value="C:neuron projection"/>
    <property type="evidence" value="ECO:0007669"/>
    <property type="project" value="TreeGrafter"/>
</dbReference>
<evidence type="ECO:0000256" key="4">
    <source>
        <dbReference type="ARBA" id="ARBA00040495"/>
    </source>
</evidence>